<protein>
    <recommendedName>
        <fullName evidence="2">Protein kinase domain-containing protein</fullName>
    </recommendedName>
</protein>
<feature type="region of interest" description="Disordered" evidence="1">
    <location>
        <begin position="130"/>
        <end position="156"/>
    </location>
</feature>
<dbReference type="AlphaFoldDB" id="A0A2D4IKW7"/>
<feature type="domain" description="Protein kinase" evidence="2">
    <location>
        <begin position="1"/>
        <end position="156"/>
    </location>
</feature>
<dbReference type="Gene3D" id="1.10.510.10">
    <property type="entry name" value="Transferase(Phosphotransferase) domain 1"/>
    <property type="match status" value="1"/>
</dbReference>
<name>A0A2D4IKW7_MICLE</name>
<evidence type="ECO:0000313" key="3">
    <source>
        <dbReference type="EMBL" id="LAA84837.1"/>
    </source>
</evidence>
<dbReference type="PANTHER" id="PTHR24347">
    <property type="entry name" value="SERINE/THREONINE-PROTEIN KINASE"/>
    <property type="match status" value="1"/>
</dbReference>
<dbReference type="EMBL" id="IACK01104854">
    <property type="protein sequence ID" value="LAA84837.1"/>
    <property type="molecule type" value="Transcribed_RNA"/>
</dbReference>
<reference evidence="3" key="2">
    <citation type="submission" date="2017-11" db="EMBL/GenBank/DDBJ databases">
        <title>Coralsnake Venomics: Analyses of Venom Gland Transcriptomes and Proteomes of Six Brazilian Taxa.</title>
        <authorList>
            <person name="Aird S.D."/>
            <person name="Jorge da Silva N."/>
            <person name="Qiu L."/>
            <person name="Villar-Briones A."/>
            <person name="Aparecida-Saddi V."/>
            <person name="Campos-Telles M.P."/>
            <person name="Grau M."/>
            <person name="Mikheyev A.S."/>
        </authorList>
    </citation>
    <scope>NUCLEOTIDE SEQUENCE</scope>
    <source>
        <tissue evidence="3">Venom_gland</tissue>
    </source>
</reference>
<dbReference type="Pfam" id="PF00069">
    <property type="entry name" value="Pkinase"/>
    <property type="match status" value="1"/>
</dbReference>
<accession>A0A2D4IKW7</accession>
<dbReference type="PROSITE" id="PS50011">
    <property type="entry name" value="PROTEIN_KINASE_DOM"/>
    <property type="match status" value="1"/>
</dbReference>
<dbReference type="GO" id="GO:0004672">
    <property type="term" value="F:protein kinase activity"/>
    <property type="evidence" value="ECO:0007669"/>
    <property type="project" value="InterPro"/>
</dbReference>
<dbReference type="InterPro" id="IPR011009">
    <property type="entry name" value="Kinase-like_dom_sf"/>
</dbReference>
<sequence length="156" mass="17517">MRLNRHKEKFYFNCSQLSLYKITDFGQSKIIGETSLMQTLCGTPDYLAPEILHFAGTAGYGRSVDCWSLGVILFMCLSGYPPFSKKSAWLSLTQQITSGNYCFIEEVWKDVSRDGMAVLLKELGGHRDGDLQPSRPWNPILSEPPRKGPAEAPRPL</sequence>
<proteinExistence type="predicted"/>
<dbReference type="SUPFAM" id="SSF56112">
    <property type="entry name" value="Protein kinase-like (PK-like)"/>
    <property type="match status" value="1"/>
</dbReference>
<organism evidence="3">
    <name type="scientific">Micrurus lemniscatus lemniscatus</name>
    <dbReference type="NCBI Taxonomy" id="129467"/>
    <lineage>
        <taxon>Eukaryota</taxon>
        <taxon>Metazoa</taxon>
        <taxon>Chordata</taxon>
        <taxon>Craniata</taxon>
        <taxon>Vertebrata</taxon>
        <taxon>Euteleostomi</taxon>
        <taxon>Lepidosauria</taxon>
        <taxon>Squamata</taxon>
        <taxon>Bifurcata</taxon>
        <taxon>Unidentata</taxon>
        <taxon>Episquamata</taxon>
        <taxon>Toxicofera</taxon>
        <taxon>Serpentes</taxon>
        <taxon>Colubroidea</taxon>
        <taxon>Elapidae</taxon>
        <taxon>Elapinae</taxon>
        <taxon>Micrurus</taxon>
    </lineage>
</organism>
<dbReference type="GO" id="GO:0005524">
    <property type="term" value="F:ATP binding"/>
    <property type="evidence" value="ECO:0007669"/>
    <property type="project" value="InterPro"/>
</dbReference>
<reference evidence="3" key="1">
    <citation type="submission" date="2017-07" db="EMBL/GenBank/DDBJ databases">
        <authorList>
            <person name="Mikheyev A."/>
            <person name="Grau M."/>
        </authorList>
    </citation>
    <scope>NUCLEOTIDE SEQUENCE</scope>
    <source>
        <tissue evidence="3">Venom_gland</tissue>
    </source>
</reference>
<evidence type="ECO:0000256" key="1">
    <source>
        <dbReference type="SAM" id="MobiDB-lite"/>
    </source>
</evidence>
<evidence type="ECO:0000259" key="2">
    <source>
        <dbReference type="PROSITE" id="PS50011"/>
    </source>
</evidence>
<dbReference type="InterPro" id="IPR000719">
    <property type="entry name" value="Prot_kinase_dom"/>
</dbReference>